<evidence type="ECO:0000313" key="2">
    <source>
        <dbReference type="Proteomes" id="UP000784294"/>
    </source>
</evidence>
<name>A0A448XJV6_9PLAT</name>
<keyword evidence="2" id="KW-1185">Reference proteome</keyword>
<evidence type="ECO:0000313" key="1">
    <source>
        <dbReference type="EMBL" id="VEL38436.1"/>
    </source>
</evidence>
<gene>
    <name evidence="1" type="ORF">PXEA_LOCUS31876</name>
</gene>
<sequence>MGRNHCAYYLRSESRIVVSHCPPTSTRPQFLSYSRGFLHTNFASLLHTRPYFVDTKQVEGFLGLHRSSSVSAGNFPTRCLYA</sequence>
<comment type="caution">
    <text evidence="1">The sequence shown here is derived from an EMBL/GenBank/DDBJ whole genome shotgun (WGS) entry which is preliminary data.</text>
</comment>
<dbReference type="Proteomes" id="UP000784294">
    <property type="component" value="Unassembled WGS sequence"/>
</dbReference>
<dbReference type="AlphaFoldDB" id="A0A448XJV6"/>
<accession>A0A448XJV6</accession>
<protein>
    <submittedName>
        <fullName evidence="1">Uncharacterized protein</fullName>
    </submittedName>
</protein>
<dbReference type="EMBL" id="CAAALY010257931">
    <property type="protein sequence ID" value="VEL38436.1"/>
    <property type="molecule type" value="Genomic_DNA"/>
</dbReference>
<reference evidence="1" key="1">
    <citation type="submission" date="2018-11" db="EMBL/GenBank/DDBJ databases">
        <authorList>
            <consortium name="Pathogen Informatics"/>
        </authorList>
    </citation>
    <scope>NUCLEOTIDE SEQUENCE</scope>
</reference>
<proteinExistence type="predicted"/>
<organism evidence="1 2">
    <name type="scientific">Protopolystoma xenopodis</name>
    <dbReference type="NCBI Taxonomy" id="117903"/>
    <lineage>
        <taxon>Eukaryota</taxon>
        <taxon>Metazoa</taxon>
        <taxon>Spiralia</taxon>
        <taxon>Lophotrochozoa</taxon>
        <taxon>Platyhelminthes</taxon>
        <taxon>Monogenea</taxon>
        <taxon>Polyopisthocotylea</taxon>
        <taxon>Polystomatidea</taxon>
        <taxon>Polystomatidae</taxon>
        <taxon>Protopolystoma</taxon>
    </lineage>
</organism>